<feature type="compositionally biased region" description="Polar residues" evidence="1">
    <location>
        <begin position="407"/>
        <end position="416"/>
    </location>
</feature>
<feature type="region of interest" description="Disordered" evidence="1">
    <location>
        <begin position="269"/>
        <end position="314"/>
    </location>
</feature>
<gene>
    <name evidence="2" type="ORF">NP493_975g03016</name>
</gene>
<proteinExistence type="predicted"/>
<sequence length="675" mass="73766">METGGKSDVGWTSIDGVRVPYVVRDDRKFVSVRLLETTLLANYQHVGDTELHKRAPLISFFMTPAEARALNGTTCGGYSEHDLIVQLADFVLFYGEVKSRYGRPSRTSGGWVQLNSTVMPYVITDCRRLVPLSVVRHAASLLKGMVVDSRKVTPDEIEHLNAMCKKARIPFHFTDSTRLVSIDVVIAHSSTKVTVFDLPGDDPLSHAYYEYVSDAPQQSLPLSLPVSVERAVPREMQPTTLKQPAAGVNLCPQVLNVQYPALGQMLLQRTSPGQPVPMNGHAGPQKTPENHTPASSEATPAPPSANSISASGTRATLNPRSSVVFTQPSPNMVVVPVINQRQMSSPEAVGLGSYSRTLPPGVPRVSAPAAGVASPPFAATAANPWGVGYQPNRVDMLTPDAPVPQQRPRNGQQATVSPPHPYGDITQGALTERDFQMQMQHHTDQQTQQQKRYLTQQVFIDSLCGQIVPVVIHSKTVTCLVNGSGRWVLVEVIARVFFPHVHIPDVERALVTIIGTGLPRINPEQEAMFIRFYRLKTDALAFNTVVRVRELARCLPQLQSLFPEKQHVQAHLRQHIEQHQFKSSRAFSAGATIPVGDRLQSPASESDSGISVTTTDRSDSVDLADVSNGALDLSATHKRKNGHPADNEAQMCVKRLRAGIEEAVAKLKVKQAFVT</sequence>
<accession>A0AAD9KKM8</accession>
<dbReference type="Proteomes" id="UP001209878">
    <property type="component" value="Unassembled WGS sequence"/>
</dbReference>
<protein>
    <submittedName>
        <fullName evidence="2">Uncharacterized protein</fullName>
    </submittedName>
</protein>
<dbReference type="AlphaFoldDB" id="A0AAD9KKM8"/>
<evidence type="ECO:0000313" key="3">
    <source>
        <dbReference type="Proteomes" id="UP001209878"/>
    </source>
</evidence>
<dbReference type="EMBL" id="JAODUO010000975">
    <property type="protein sequence ID" value="KAK2172273.1"/>
    <property type="molecule type" value="Genomic_DNA"/>
</dbReference>
<evidence type="ECO:0000313" key="2">
    <source>
        <dbReference type="EMBL" id="KAK2172273.1"/>
    </source>
</evidence>
<evidence type="ECO:0000256" key="1">
    <source>
        <dbReference type="SAM" id="MobiDB-lite"/>
    </source>
</evidence>
<feature type="compositionally biased region" description="Polar residues" evidence="1">
    <location>
        <begin position="601"/>
        <end position="615"/>
    </location>
</feature>
<keyword evidence="3" id="KW-1185">Reference proteome</keyword>
<feature type="compositionally biased region" description="Low complexity" evidence="1">
    <location>
        <begin position="293"/>
        <end position="311"/>
    </location>
</feature>
<feature type="region of interest" description="Disordered" evidence="1">
    <location>
        <begin position="597"/>
        <end position="617"/>
    </location>
</feature>
<organism evidence="2 3">
    <name type="scientific">Ridgeia piscesae</name>
    <name type="common">Tubeworm</name>
    <dbReference type="NCBI Taxonomy" id="27915"/>
    <lineage>
        <taxon>Eukaryota</taxon>
        <taxon>Metazoa</taxon>
        <taxon>Spiralia</taxon>
        <taxon>Lophotrochozoa</taxon>
        <taxon>Annelida</taxon>
        <taxon>Polychaeta</taxon>
        <taxon>Sedentaria</taxon>
        <taxon>Canalipalpata</taxon>
        <taxon>Sabellida</taxon>
        <taxon>Siboglinidae</taxon>
        <taxon>Ridgeia</taxon>
    </lineage>
</organism>
<feature type="region of interest" description="Disordered" evidence="1">
    <location>
        <begin position="401"/>
        <end position="421"/>
    </location>
</feature>
<reference evidence="2" key="1">
    <citation type="journal article" date="2023" name="Mol. Biol. Evol.">
        <title>Third-Generation Sequencing Reveals the Adaptive Role of the Epigenome in Three Deep-Sea Polychaetes.</title>
        <authorList>
            <person name="Perez M."/>
            <person name="Aroh O."/>
            <person name="Sun Y."/>
            <person name="Lan Y."/>
            <person name="Juniper S.K."/>
            <person name="Young C.R."/>
            <person name="Angers B."/>
            <person name="Qian P.Y."/>
        </authorList>
    </citation>
    <scope>NUCLEOTIDE SEQUENCE</scope>
    <source>
        <strain evidence="2">R07B-5</strain>
    </source>
</reference>
<name>A0AAD9KKM8_RIDPI</name>
<comment type="caution">
    <text evidence="2">The sequence shown here is derived from an EMBL/GenBank/DDBJ whole genome shotgun (WGS) entry which is preliminary data.</text>
</comment>